<dbReference type="Proteomes" id="UP000308600">
    <property type="component" value="Unassembled WGS sequence"/>
</dbReference>
<dbReference type="EMBL" id="ML208432">
    <property type="protein sequence ID" value="TFK65575.1"/>
    <property type="molecule type" value="Genomic_DNA"/>
</dbReference>
<proteinExistence type="predicted"/>
<evidence type="ECO:0000313" key="2">
    <source>
        <dbReference type="Proteomes" id="UP000308600"/>
    </source>
</evidence>
<sequence>MNTPSQPLDNDTQHDSFPDKQPTQPPPPYTPRSNRRQPNPPAYRRDPELAGIDGIKERLAHRFRICLRILGVLAMLMIVVGIISFGVTYHPREDVEQSSSGTPTNPPPVASGTLGSLSPVTSVS</sequence>
<protein>
    <submittedName>
        <fullName evidence="1">Uncharacterized protein</fullName>
    </submittedName>
</protein>
<accession>A0ACD3AIJ5</accession>
<keyword evidence="2" id="KW-1185">Reference proteome</keyword>
<evidence type="ECO:0000313" key="1">
    <source>
        <dbReference type="EMBL" id="TFK65575.1"/>
    </source>
</evidence>
<organism evidence="1 2">
    <name type="scientific">Pluteus cervinus</name>
    <dbReference type="NCBI Taxonomy" id="181527"/>
    <lineage>
        <taxon>Eukaryota</taxon>
        <taxon>Fungi</taxon>
        <taxon>Dikarya</taxon>
        <taxon>Basidiomycota</taxon>
        <taxon>Agaricomycotina</taxon>
        <taxon>Agaricomycetes</taxon>
        <taxon>Agaricomycetidae</taxon>
        <taxon>Agaricales</taxon>
        <taxon>Pluteineae</taxon>
        <taxon>Pluteaceae</taxon>
        <taxon>Pluteus</taxon>
    </lineage>
</organism>
<gene>
    <name evidence="1" type="ORF">BDN72DRAFT_845388</name>
</gene>
<name>A0ACD3AIJ5_9AGAR</name>
<reference evidence="1 2" key="1">
    <citation type="journal article" date="2019" name="Nat. Ecol. Evol.">
        <title>Megaphylogeny resolves global patterns of mushroom evolution.</title>
        <authorList>
            <person name="Varga T."/>
            <person name="Krizsan K."/>
            <person name="Foldi C."/>
            <person name="Dima B."/>
            <person name="Sanchez-Garcia M."/>
            <person name="Sanchez-Ramirez S."/>
            <person name="Szollosi G.J."/>
            <person name="Szarkandi J.G."/>
            <person name="Papp V."/>
            <person name="Albert L."/>
            <person name="Andreopoulos W."/>
            <person name="Angelini C."/>
            <person name="Antonin V."/>
            <person name="Barry K.W."/>
            <person name="Bougher N.L."/>
            <person name="Buchanan P."/>
            <person name="Buyck B."/>
            <person name="Bense V."/>
            <person name="Catcheside P."/>
            <person name="Chovatia M."/>
            <person name="Cooper J."/>
            <person name="Damon W."/>
            <person name="Desjardin D."/>
            <person name="Finy P."/>
            <person name="Geml J."/>
            <person name="Haridas S."/>
            <person name="Hughes K."/>
            <person name="Justo A."/>
            <person name="Karasinski D."/>
            <person name="Kautmanova I."/>
            <person name="Kiss B."/>
            <person name="Kocsube S."/>
            <person name="Kotiranta H."/>
            <person name="LaButti K.M."/>
            <person name="Lechner B.E."/>
            <person name="Liimatainen K."/>
            <person name="Lipzen A."/>
            <person name="Lukacs Z."/>
            <person name="Mihaltcheva S."/>
            <person name="Morgado L.N."/>
            <person name="Niskanen T."/>
            <person name="Noordeloos M.E."/>
            <person name="Ohm R.A."/>
            <person name="Ortiz-Santana B."/>
            <person name="Ovrebo C."/>
            <person name="Racz N."/>
            <person name="Riley R."/>
            <person name="Savchenko A."/>
            <person name="Shiryaev A."/>
            <person name="Soop K."/>
            <person name="Spirin V."/>
            <person name="Szebenyi C."/>
            <person name="Tomsovsky M."/>
            <person name="Tulloss R.E."/>
            <person name="Uehling J."/>
            <person name="Grigoriev I.V."/>
            <person name="Vagvolgyi C."/>
            <person name="Papp T."/>
            <person name="Martin F.M."/>
            <person name="Miettinen O."/>
            <person name="Hibbett D.S."/>
            <person name="Nagy L.G."/>
        </authorList>
    </citation>
    <scope>NUCLEOTIDE SEQUENCE [LARGE SCALE GENOMIC DNA]</scope>
    <source>
        <strain evidence="1 2">NL-1719</strain>
    </source>
</reference>